<evidence type="ECO:0000313" key="2">
    <source>
        <dbReference type="Proteomes" id="UP001178507"/>
    </source>
</evidence>
<keyword evidence="2" id="KW-1185">Reference proteome</keyword>
<dbReference type="Proteomes" id="UP001178507">
    <property type="component" value="Unassembled WGS sequence"/>
</dbReference>
<comment type="caution">
    <text evidence="1">The sequence shown here is derived from an EMBL/GenBank/DDBJ whole genome shotgun (WGS) entry which is preliminary data.</text>
</comment>
<reference evidence="1" key="1">
    <citation type="submission" date="2023-08" db="EMBL/GenBank/DDBJ databases">
        <authorList>
            <person name="Chen Y."/>
            <person name="Shah S."/>
            <person name="Dougan E. K."/>
            <person name="Thang M."/>
            <person name="Chan C."/>
        </authorList>
    </citation>
    <scope>NUCLEOTIDE SEQUENCE</scope>
</reference>
<dbReference type="AlphaFoldDB" id="A0AA36JAF4"/>
<name>A0AA36JAF4_9DINO</name>
<dbReference type="Gene3D" id="3.20.20.80">
    <property type="entry name" value="Glycosidases"/>
    <property type="match status" value="1"/>
</dbReference>
<proteinExistence type="predicted"/>
<dbReference type="EMBL" id="CAUJNA010003415">
    <property type="protein sequence ID" value="CAJ1401428.1"/>
    <property type="molecule type" value="Genomic_DNA"/>
</dbReference>
<evidence type="ECO:0000313" key="1">
    <source>
        <dbReference type="EMBL" id="CAJ1401428.1"/>
    </source>
</evidence>
<sequence>MSGTEAGKQPYMDFWYNNTWAAEAQSDGAAQYDSPLYGQYGEAAWDQGYGTYEGSDFHHNGDLQNYADPWEINATRPRRKRNSVESSVAKIYGTMDDLRLEHRRVQDKYIAMTEALIASTDVDGFRVDTPMQVPLPFYKRWAPAIRKYAQSVGKERFGIFGEFYVQIERYATMTGRGRDNSMYGQDRFLPGEATLKGGIVQLGPRGKGRLARGCGSANPRRRGLGGMVLCLGPPVVPFYRFFFGGGFPH</sequence>
<organism evidence="1 2">
    <name type="scientific">Effrenium voratum</name>
    <dbReference type="NCBI Taxonomy" id="2562239"/>
    <lineage>
        <taxon>Eukaryota</taxon>
        <taxon>Sar</taxon>
        <taxon>Alveolata</taxon>
        <taxon>Dinophyceae</taxon>
        <taxon>Suessiales</taxon>
        <taxon>Symbiodiniaceae</taxon>
        <taxon>Effrenium</taxon>
    </lineage>
</organism>
<gene>
    <name evidence="1" type="ORF">EVOR1521_LOCUS24575</name>
</gene>
<protein>
    <submittedName>
        <fullName evidence="1">Uncharacterized protein</fullName>
    </submittedName>
</protein>
<accession>A0AA36JAF4</accession>
<dbReference type="InterPro" id="IPR017853">
    <property type="entry name" value="GH"/>
</dbReference>
<dbReference type="SUPFAM" id="SSF51445">
    <property type="entry name" value="(Trans)glycosidases"/>
    <property type="match status" value="1"/>
</dbReference>